<dbReference type="AlphaFoldDB" id="A0A074ZSF2"/>
<dbReference type="CTD" id="20327416"/>
<comment type="subcellular location">
    <subcellularLocation>
        <location evidence="1">Mitochondrion outer membrane</location>
        <topology evidence="1">Multi-pass membrane protein</topology>
    </subcellularLocation>
</comment>
<evidence type="ECO:0000313" key="6">
    <source>
        <dbReference type="EMBL" id="KER30061.1"/>
    </source>
</evidence>
<evidence type="ECO:0000256" key="5">
    <source>
        <dbReference type="ARBA" id="ARBA00023136"/>
    </source>
</evidence>
<comment type="similarity">
    <text evidence="2">Belongs to the FUN14 family.</text>
</comment>
<dbReference type="OrthoDB" id="6142323at2759"/>
<dbReference type="RefSeq" id="XP_009166214.1">
    <property type="nucleotide sequence ID" value="XM_009167950.1"/>
</dbReference>
<gene>
    <name evidence="6" type="ORF">T265_13249</name>
</gene>
<accession>A0A074ZSF2</accession>
<feature type="non-terminal residue" evidence="6">
    <location>
        <position position="158"/>
    </location>
</feature>
<dbReference type="GO" id="GO:0005741">
    <property type="term" value="C:mitochondrial outer membrane"/>
    <property type="evidence" value="ECO:0007669"/>
    <property type="project" value="UniProtKB-SubCell"/>
</dbReference>
<evidence type="ECO:0000256" key="4">
    <source>
        <dbReference type="ARBA" id="ARBA00022989"/>
    </source>
</evidence>
<dbReference type="GeneID" id="20327416"/>
<sequence length="158" mass="17441">MDYEIPTDRALSAVSETLDAIKKRPHQQQIVMGVGSGLVAGYIFAKIGRVAALILGGGLIALQKEIKYEVSVLKREKAPGPDVLYPALFNKGGKSLLTYLTKHIDAIWREEKASAEWGMPTVTLFIKKSTQPLHEKHRGISPITVKSKMLRPHPSKVE</sequence>
<keyword evidence="4" id="KW-1133">Transmembrane helix</keyword>
<dbReference type="Pfam" id="PF04930">
    <property type="entry name" value="FUN14"/>
    <property type="match status" value="1"/>
</dbReference>
<dbReference type="Proteomes" id="UP000054324">
    <property type="component" value="Unassembled WGS sequence"/>
</dbReference>
<dbReference type="InterPro" id="IPR007014">
    <property type="entry name" value="FUN14"/>
</dbReference>
<dbReference type="STRING" id="6198.A0A074ZSF2"/>
<protein>
    <submittedName>
        <fullName evidence="6">Uncharacterized protein</fullName>
    </submittedName>
</protein>
<proteinExistence type="inferred from homology"/>
<keyword evidence="5" id="KW-0472">Membrane</keyword>
<name>A0A074ZSF2_OPIVI</name>
<evidence type="ECO:0000256" key="1">
    <source>
        <dbReference type="ARBA" id="ARBA00004374"/>
    </source>
</evidence>
<evidence type="ECO:0000313" key="7">
    <source>
        <dbReference type="Proteomes" id="UP000054324"/>
    </source>
</evidence>
<keyword evidence="3" id="KW-0812">Transmembrane</keyword>
<evidence type="ECO:0000256" key="3">
    <source>
        <dbReference type="ARBA" id="ARBA00022692"/>
    </source>
</evidence>
<organism evidence="6 7">
    <name type="scientific">Opisthorchis viverrini</name>
    <name type="common">Southeast Asian liver fluke</name>
    <dbReference type="NCBI Taxonomy" id="6198"/>
    <lineage>
        <taxon>Eukaryota</taxon>
        <taxon>Metazoa</taxon>
        <taxon>Spiralia</taxon>
        <taxon>Lophotrochozoa</taxon>
        <taxon>Platyhelminthes</taxon>
        <taxon>Trematoda</taxon>
        <taxon>Digenea</taxon>
        <taxon>Opisthorchiida</taxon>
        <taxon>Opisthorchiata</taxon>
        <taxon>Opisthorchiidae</taxon>
        <taxon>Opisthorchis</taxon>
    </lineage>
</organism>
<dbReference type="KEGG" id="ovi:T265_13249"/>
<dbReference type="EMBL" id="KL596667">
    <property type="protein sequence ID" value="KER30061.1"/>
    <property type="molecule type" value="Genomic_DNA"/>
</dbReference>
<reference evidence="6 7" key="1">
    <citation type="submission" date="2013-11" db="EMBL/GenBank/DDBJ databases">
        <title>Opisthorchis viverrini - life in the bile duct.</title>
        <authorList>
            <person name="Young N.D."/>
            <person name="Nagarajan N."/>
            <person name="Lin S.J."/>
            <person name="Korhonen P.K."/>
            <person name="Jex A.R."/>
            <person name="Hall R.S."/>
            <person name="Safavi-Hemami H."/>
            <person name="Kaewkong W."/>
            <person name="Bertrand D."/>
            <person name="Gao S."/>
            <person name="Seet Q."/>
            <person name="Wongkham S."/>
            <person name="Teh B.T."/>
            <person name="Wongkham C."/>
            <person name="Intapan P.M."/>
            <person name="Maleewong W."/>
            <person name="Yang X."/>
            <person name="Hu M."/>
            <person name="Wang Z."/>
            <person name="Hofmann A."/>
            <person name="Sternberg P.W."/>
            <person name="Tan P."/>
            <person name="Wang J."/>
            <person name="Gasser R.B."/>
        </authorList>
    </citation>
    <scope>NUCLEOTIDE SEQUENCE [LARGE SCALE GENOMIC DNA]</scope>
</reference>
<evidence type="ECO:0000256" key="2">
    <source>
        <dbReference type="ARBA" id="ARBA00009160"/>
    </source>
</evidence>
<keyword evidence="7" id="KW-1185">Reference proteome</keyword>